<dbReference type="InterPro" id="IPR001279">
    <property type="entry name" value="Metallo-B-lactamas"/>
</dbReference>
<dbReference type="EMBL" id="LGTQ01000010">
    <property type="protein sequence ID" value="KPM47621.1"/>
    <property type="molecule type" value="Genomic_DNA"/>
</dbReference>
<dbReference type="PATRIC" id="fig|1605367.3.peg.222"/>
<evidence type="ECO:0000313" key="4">
    <source>
        <dbReference type="EMBL" id="KPM47621.1"/>
    </source>
</evidence>
<dbReference type="InterPro" id="IPR036866">
    <property type="entry name" value="RibonucZ/Hydroxyglut_hydro"/>
</dbReference>
<dbReference type="RefSeq" id="WP_055149338.1">
    <property type="nucleotide sequence ID" value="NZ_JXSZ01000010.1"/>
</dbReference>
<evidence type="ECO:0000256" key="1">
    <source>
        <dbReference type="ARBA" id="ARBA00022801"/>
    </source>
</evidence>
<evidence type="ECO:0000259" key="3">
    <source>
        <dbReference type="SMART" id="SM00849"/>
    </source>
</evidence>
<evidence type="ECO:0000313" key="5">
    <source>
        <dbReference type="Proteomes" id="UP000050454"/>
    </source>
</evidence>
<keyword evidence="1 2" id="KW-0378">Hydrolase</keyword>
<accession>A0A0P7BK40</accession>
<dbReference type="InterPro" id="IPR022877">
    <property type="entry name" value="UPF0173"/>
</dbReference>
<dbReference type="OrthoDB" id="9789133at2"/>
<dbReference type="InterPro" id="IPR050114">
    <property type="entry name" value="UPF0173_UPF0282_UlaG_hydrolase"/>
</dbReference>
<dbReference type="STRING" id="1605367.AFM12_14105"/>
<keyword evidence="5" id="KW-1185">Reference proteome</keyword>
<comment type="similarity">
    <text evidence="2">Belongs to the UPF0173 family.</text>
</comment>
<comment type="caution">
    <text evidence="4">The sequence shown here is derived from an EMBL/GenBank/DDBJ whole genome shotgun (WGS) entry which is preliminary data.</text>
</comment>
<dbReference type="HAMAP" id="MF_00457">
    <property type="entry name" value="UPF0173"/>
    <property type="match status" value="1"/>
</dbReference>
<proteinExistence type="inferred from homology"/>
<dbReference type="Pfam" id="PF13483">
    <property type="entry name" value="Lactamase_B_3"/>
    <property type="match status" value="1"/>
</dbReference>
<dbReference type="SUPFAM" id="SSF56281">
    <property type="entry name" value="Metallo-hydrolase/oxidoreductase"/>
    <property type="match status" value="1"/>
</dbReference>
<organism evidence="4 5">
    <name type="scientific">Jiulongibacter sediminis</name>
    <dbReference type="NCBI Taxonomy" id="1605367"/>
    <lineage>
        <taxon>Bacteria</taxon>
        <taxon>Pseudomonadati</taxon>
        <taxon>Bacteroidota</taxon>
        <taxon>Cytophagia</taxon>
        <taxon>Cytophagales</taxon>
        <taxon>Leadbetterellaceae</taxon>
        <taxon>Jiulongibacter</taxon>
    </lineage>
</organism>
<dbReference type="SMART" id="SM00849">
    <property type="entry name" value="Lactamase_B"/>
    <property type="match status" value="1"/>
</dbReference>
<dbReference type="PANTHER" id="PTHR43546:SF3">
    <property type="entry name" value="UPF0173 METAL-DEPENDENT HYDROLASE MJ1163"/>
    <property type="match status" value="1"/>
</dbReference>
<dbReference type="GO" id="GO:0016787">
    <property type="term" value="F:hydrolase activity"/>
    <property type="evidence" value="ECO:0007669"/>
    <property type="project" value="UniProtKB-UniRule"/>
</dbReference>
<sequence>MKVTYFGHSCFQIETQGKTLLIDPFISANPLASAIDVSSLKPDYILITHGHQDHVLDAETIAKQSGAKIISNFEIVTWYSEKGIDGHGMNHGGKFNFDFGTLKYVTAVHSSVLPDGTNGGNPGGFVLWNSEGSIYIAGDTALTLDMQLIPITCPELDLAILPIGDNFTMGYEDAVLAAGYIGCKNIVGCHYDTFPPIQIDTQKALEVFEKAGIKLTLPKITESINL</sequence>
<evidence type="ECO:0000256" key="2">
    <source>
        <dbReference type="HAMAP-Rule" id="MF_00457"/>
    </source>
</evidence>
<gene>
    <name evidence="4" type="ORF">AFM12_14105</name>
</gene>
<name>A0A0P7BK40_9BACT</name>
<dbReference type="NCBIfam" id="NF001911">
    <property type="entry name" value="PRK00685.1"/>
    <property type="match status" value="1"/>
</dbReference>
<dbReference type="AlphaFoldDB" id="A0A0P7BK40"/>
<dbReference type="Proteomes" id="UP000050454">
    <property type="component" value="Unassembled WGS sequence"/>
</dbReference>
<dbReference type="Gene3D" id="3.60.15.10">
    <property type="entry name" value="Ribonuclease Z/Hydroxyacylglutathione hydrolase-like"/>
    <property type="match status" value="1"/>
</dbReference>
<reference evidence="4 5" key="1">
    <citation type="submission" date="2015-07" db="EMBL/GenBank/DDBJ databases">
        <title>The draft genome sequence of Leadbetterella sp. JN14-9.</title>
        <authorList>
            <person name="Liu Y."/>
            <person name="Du J."/>
            <person name="Shao Z."/>
        </authorList>
    </citation>
    <scope>NUCLEOTIDE SEQUENCE [LARGE SCALE GENOMIC DNA]</scope>
    <source>
        <strain evidence="4 5">JN14-9</strain>
    </source>
</reference>
<protein>
    <recommendedName>
        <fullName evidence="2">UPF0173 metal-dependent hydrolase AFM12_14105</fullName>
    </recommendedName>
</protein>
<dbReference type="PANTHER" id="PTHR43546">
    <property type="entry name" value="UPF0173 METAL-DEPENDENT HYDROLASE MJ1163-RELATED"/>
    <property type="match status" value="1"/>
</dbReference>
<feature type="domain" description="Metallo-beta-lactamase" evidence="3">
    <location>
        <begin position="7"/>
        <end position="190"/>
    </location>
</feature>